<feature type="domain" description="Exonuclease" evidence="7">
    <location>
        <begin position="5"/>
        <end position="179"/>
    </location>
</feature>
<evidence type="ECO:0000256" key="3">
    <source>
        <dbReference type="ARBA" id="ARBA00022801"/>
    </source>
</evidence>
<dbReference type="Proteomes" id="UP000235598">
    <property type="component" value="Unassembled WGS sequence"/>
</dbReference>
<evidence type="ECO:0000256" key="1">
    <source>
        <dbReference type="ARBA" id="ARBA00009921"/>
    </source>
</evidence>
<dbReference type="CDD" id="cd06135">
    <property type="entry name" value="Orn"/>
    <property type="match status" value="1"/>
</dbReference>
<organism evidence="8 9">
    <name type="scientific">Brevibacterium paucivorans</name>
    <dbReference type="NCBI Taxonomy" id="170994"/>
    <lineage>
        <taxon>Bacteria</taxon>
        <taxon>Bacillati</taxon>
        <taxon>Actinomycetota</taxon>
        <taxon>Actinomycetes</taxon>
        <taxon>Micrococcales</taxon>
        <taxon>Brevibacteriaceae</taxon>
        <taxon>Brevibacterium</taxon>
    </lineage>
</organism>
<evidence type="ECO:0000256" key="2">
    <source>
        <dbReference type="ARBA" id="ARBA00022722"/>
    </source>
</evidence>
<keyword evidence="3" id="KW-0378">Hydrolase</keyword>
<evidence type="ECO:0000256" key="4">
    <source>
        <dbReference type="ARBA" id="ARBA00022839"/>
    </source>
</evidence>
<dbReference type="PANTHER" id="PTHR11046">
    <property type="entry name" value="OLIGORIBONUCLEASE, MITOCHONDRIAL"/>
    <property type="match status" value="1"/>
</dbReference>
<sequence length="209" mass="23036">MAIDKIVWIDCEMTGLELEVDELVEVAAIVTDFDLNPVDEGVDVIIKPSQRARENMNEFVTNMHTTSGLINELDAGTTVQDAATTVLDYIKKHVPEAGKAPLGGNSVGTDKAFLQKQMPEIVDYLHYRIIDVSTIKELAKRWLPKAYFNAPEKTGGHRALGDILDSIQELKYYRNVAFVEDVTTDAAIKASRAVTGSQDGDAHSQNSEK</sequence>
<dbReference type="SUPFAM" id="SSF53098">
    <property type="entry name" value="Ribonuclease H-like"/>
    <property type="match status" value="1"/>
</dbReference>
<evidence type="ECO:0000313" key="8">
    <source>
        <dbReference type="EMBL" id="PMD05597.1"/>
    </source>
</evidence>
<evidence type="ECO:0000256" key="6">
    <source>
        <dbReference type="ARBA" id="ARBA00070964"/>
    </source>
</evidence>
<dbReference type="GO" id="GO:0003676">
    <property type="term" value="F:nucleic acid binding"/>
    <property type="evidence" value="ECO:0007669"/>
    <property type="project" value="InterPro"/>
</dbReference>
<protein>
    <recommendedName>
        <fullName evidence="6">Oligoribonuclease</fullName>
    </recommendedName>
</protein>
<dbReference type="Pfam" id="PF00929">
    <property type="entry name" value="RNase_T"/>
    <property type="match status" value="1"/>
</dbReference>
<reference evidence="8 9" key="1">
    <citation type="submission" date="2017-09" db="EMBL/GenBank/DDBJ databases">
        <title>Bacterial strain isolated from the female urinary microbiota.</title>
        <authorList>
            <person name="Thomas-White K."/>
            <person name="Kumar N."/>
            <person name="Forster S."/>
            <person name="Putonti C."/>
            <person name="Lawley T."/>
            <person name="Wolfe A.J."/>
        </authorList>
    </citation>
    <scope>NUCLEOTIDE SEQUENCE [LARGE SCALE GENOMIC DNA]</scope>
    <source>
        <strain evidence="8 9">UMB1301</strain>
    </source>
</reference>
<dbReference type="NCBIfam" id="NF003765">
    <property type="entry name" value="PRK05359.1"/>
    <property type="match status" value="1"/>
</dbReference>
<dbReference type="FunFam" id="3.30.420.10:FF:000003">
    <property type="entry name" value="Oligoribonuclease"/>
    <property type="match status" value="1"/>
</dbReference>
<comment type="function">
    <text evidence="5">3'-to-5' exoribonuclease specific for small oligoribonucleotides.</text>
</comment>
<comment type="similarity">
    <text evidence="1">Belongs to the oligoribonuclease family.</text>
</comment>
<name>A0A2N6VNC8_9MICO</name>
<keyword evidence="2" id="KW-0540">Nuclease</keyword>
<proteinExistence type="inferred from homology"/>
<dbReference type="EMBL" id="PNHK01000002">
    <property type="protein sequence ID" value="PMD05597.1"/>
    <property type="molecule type" value="Genomic_DNA"/>
</dbReference>
<dbReference type="SMART" id="SM00479">
    <property type="entry name" value="EXOIII"/>
    <property type="match status" value="1"/>
</dbReference>
<comment type="caution">
    <text evidence="8">The sequence shown here is derived from an EMBL/GenBank/DDBJ whole genome shotgun (WGS) entry which is preliminary data.</text>
</comment>
<dbReference type="Gene3D" id="3.30.420.10">
    <property type="entry name" value="Ribonuclease H-like superfamily/Ribonuclease H"/>
    <property type="match status" value="1"/>
</dbReference>
<dbReference type="GO" id="GO:0000175">
    <property type="term" value="F:3'-5'-RNA exonuclease activity"/>
    <property type="evidence" value="ECO:0007669"/>
    <property type="project" value="InterPro"/>
</dbReference>
<dbReference type="InterPro" id="IPR013520">
    <property type="entry name" value="Ribonucl_H"/>
</dbReference>
<dbReference type="InterPro" id="IPR022894">
    <property type="entry name" value="Oligoribonuclease"/>
</dbReference>
<keyword evidence="4" id="KW-0269">Exonuclease</keyword>
<accession>A0A2N6VNC8</accession>
<dbReference type="OrthoDB" id="9801329at2"/>
<dbReference type="InterPro" id="IPR012337">
    <property type="entry name" value="RNaseH-like_sf"/>
</dbReference>
<dbReference type="PANTHER" id="PTHR11046:SF0">
    <property type="entry name" value="OLIGORIBONUCLEASE, MITOCHONDRIAL"/>
    <property type="match status" value="1"/>
</dbReference>
<evidence type="ECO:0000259" key="7">
    <source>
        <dbReference type="SMART" id="SM00479"/>
    </source>
</evidence>
<dbReference type="InterPro" id="IPR036397">
    <property type="entry name" value="RNaseH_sf"/>
</dbReference>
<evidence type="ECO:0000313" key="9">
    <source>
        <dbReference type="Proteomes" id="UP000235598"/>
    </source>
</evidence>
<evidence type="ECO:0000256" key="5">
    <source>
        <dbReference type="ARBA" id="ARBA00057155"/>
    </source>
</evidence>
<dbReference type="AlphaFoldDB" id="A0A2N6VNC8"/>
<gene>
    <name evidence="8" type="ORF">CJ199_06205</name>
</gene>